<keyword evidence="1" id="KW-0175">Coiled coil</keyword>
<protein>
    <submittedName>
        <fullName evidence="2">Uncharacterized protein</fullName>
    </submittedName>
</protein>
<evidence type="ECO:0000256" key="1">
    <source>
        <dbReference type="SAM" id="Coils"/>
    </source>
</evidence>
<evidence type="ECO:0000313" key="3">
    <source>
        <dbReference type="Proteomes" id="UP001454036"/>
    </source>
</evidence>
<name>A0AAV3Q9R1_LITER</name>
<dbReference type="SUPFAM" id="SSF56219">
    <property type="entry name" value="DNase I-like"/>
    <property type="match status" value="1"/>
</dbReference>
<dbReference type="PANTHER" id="PTHR33710:SF71">
    <property type="entry name" value="ENDONUCLEASE_EXONUCLEASE_PHOSPHATASE DOMAIN-CONTAINING PROTEIN"/>
    <property type="match status" value="1"/>
</dbReference>
<keyword evidence="3" id="KW-1185">Reference proteome</keyword>
<dbReference type="AlphaFoldDB" id="A0AAV3Q9R1"/>
<sequence length="288" mass="33495">MVDFNECLEELELDDHVYKGFTYTWCANWKESTRSQLRKLDRVLCNEKWIVCSPTCKVYIEKSGVSDHCKLRVMMGNKLLSGPKPFRYQLFWEKHETYNEVVNGGWSKEVQGNEMTIIEEKMKSVKAELQKLNEERNQRKKHRRLSQAEEMLLQSKSRSNWLELGDANNKFFHSSLISRKSRNKLCTIKDAIGVVLIEPKDVINKAVGYFRKMFQVGEGVIGKASEYIQGRIPEHCIQALIAHPTRNEVKQAMNNMKKEKCPGPDGLSADFYQKNWSYVEEAVFKAVE</sequence>
<dbReference type="Gene3D" id="3.60.10.10">
    <property type="entry name" value="Endonuclease/exonuclease/phosphatase"/>
    <property type="match status" value="1"/>
</dbReference>
<dbReference type="PANTHER" id="PTHR33710">
    <property type="entry name" value="BNAC02G09200D PROTEIN"/>
    <property type="match status" value="1"/>
</dbReference>
<dbReference type="InterPro" id="IPR036691">
    <property type="entry name" value="Endo/exonu/phosph_ase_sf"/>
</dbReference>
<comment type="caution">
    <text evidence="2">The sequence shown here is derived from an EMBL/GenBank/DDBJ whole genome shotgun (WGS) entry which is preliminary data.</text>
</comment>
<gene>
    <name evidence="2" type="ORF">LIER_16895</name>
</gene>
<proteinExistence type="predicted"/>
<organism evidence="2 3">
    <name type="scientific">Lithospermum erythrorhizon</name>
    <name type="common">Purple gromwell</name>
    <name type="synonym">Lithospermum officinale var. erythrorhizon</name>
    <dbReference type="NCBI Taxonomy" id="34254"/>
    <lineage>
        <taxon>Eukaryota</taxon>
        <taxon>Viridiplantae</taxon>
        <taxon>Streptophyta</taxon>
        <taxon>Embryophyta</taxon>
        <taxon>Tracheophyta</taxon>
        <taxon>Spermatophyta</taxon>
        <taxon>Magnoliopsida</taxon>
        <taxon>eudicotyledons</taxon>
        <taxon>Gunneridae</taxon>
        <taxon>Pentapetalae</taxon>
        <taxon>asterids</taxon>
        <taxon>lamiids</taxon>
        <taxon>Boraginales</taxon>
        <taxon>Boraginaceae</taxon>
        <taxon>Boraginoideae</taxon>
        <taxon>Lithospermeae</taxon>
        <taxon>Lithospermum</taxon>
    </lineage>
</organism>
<reference evidence="2 3" key="1">
    <citation type="submission" date="2024-01" db="EMBL/GenBank/DDBJ databases">
        <title>The complete chloroplast genome sequence of Lithospermum erythrorhizon: insights into the phylogenetic relationship among Boraginaceae species and the maternal lineages of purple gromwells.</title>
        <authorList>
            <person name="Okada T."/>
            <person name="Watanabe K."/>
        </authorList>
    </citation>
    <scope>NUCLEOTIDE SEQUENCE [LARGE SCALE GENOMIC DNA]</scope>
</reference>
<dbReference type="EMBL" id="BAABME010003844">
    <property type="protein sequence ID" value="GAA0160313.1"/>
    <property type="molecule type" value="Genomic_DNA"/>
</dbReference>
<evidence type="ECO:0000313" key="2">
    <source>
        <dbReference type="EMBL" id="GAA0160313.1"/>
    </source>
</evidence>
<dbReference type="Proteomes" id="UP001454036">
    <property type="component" value="Unassembled WGS sequence"/>
</dbReference>
<feature type="coiled-coil region" evidence="1">
    <location>
        <begin position="115"/>
        <end position="145"/>
    </location>
</feature>
<accession>A0AAV3Q9R1</accession>